<feature type="region of interest" description="Disordered" evidence="1">
    <location>
        <begin position="21"/>
        <end position="59"/>
    </location>
</feature>
<gene>
    <name evidence="2" type="ORF">E2C01_037501</name>
</gene>
<proteinExistence type="predicted"/>
<comment type="caution">
    <text evidence="2">The sequence shown here is derived from an EMBL/GenBank/DDBJ whole genome shotgun (WGS) entry which is preliminary data.</text>
</comment>
<dbReference type="EMBL" id="VSRR010006015">
    <property type="protein sequence ID" value="MPC43847.1"/>
    <property type="molecule type" value="Genomic_DNA"/>
</dbReference>
<organism evidence="2 3">
    <name type="scientific">Portunus trituberculatus</name>
    <name type="common">Swimming crab</name>
    <name type="synonym">Neptunus trituberculatus</name>
    <dbReference type="NCBI Taxonomy" id="210409"/>
    <lineage>
        <taxon>Eukaryota</taxon>
        <taxon>Metazoa</taxon>
        <taxon>Ecdysozoa</taxon>
        <taxon>Arthropoda</taxon>
        <taxon>Crustacea</taxon>
        <taxon>Multicrustacea</taxon>
        <taxon>Malacostraca</taxon>
        <taxon>Eumalacostraca</taxon>
        <taxon>Eucarida</taxon>
        <taxon>Decapoda</taxon>
        <taxon>Pleocyemata</taxon>
        <taxon>Brachyura</taxon>
        <taxon>Eubrachyura</taxon>
        <taxon>Portunoidea</taxon>
        <taxon>Portunidae</taxon>
        <taxon>Portuninae</taxon>
        <taxon>Portunus</taxon>
    </lineage>
</organism>
<dbReference type="AlphaFoldDB" id="A0A5B7FE55"/>
<protein>
    <submittedName>
        <fullName evidence="2">Uncharacterized protein</fullName>
    </submittedName>
</protein>
<accession>A0A5B7FE55</accession>
<reference evidence="2 3" key="1">
    <citation type="submission" date="2019-05" db="EMBL/GenBank/DDBJ databases">
        <title>Another draft genome of Portunus trituberculatus and its Hox gene families provides insights of decapod evolution.</title>
        <authorList>
            <person name="Jeong J.-H."/>
            <person name="Song I."/>
            <person name="Kim S."/>
            <person name="Choi T."/>
            <person name="Kim D."/>
            <person name="Ryu S."/>
            <person name="Kim W."/>
        </authorList>
    </citation>
    <scope>NUCLEOTIDE SEQUENCE [LARGE SCALE GENOMIC DNA]</scope>
    <source>
        <tissue evidence="2">Muscle</tissue>
    </source>
</reference>
<evidence type="ECO:0000313" key="2">
    <source>
        <dbReference type="EMBL" id="MPC43847.1"/>
    </source>
</evidence>
<keyword evidence="3" id="KW-1185">Reference proteome</keyword>
<evidence type="ECO:0000313" key="3">
    <source>
        <dbReference type="Proteomes" id="UP000324222"/>
    </source>
</evidence>
<sequence>MTSATSECNANYDISLLKRSSRGSLPLPLPVVKTRTPPRLGASPPIRHRPDPRLPHRNF</sequence>
<feature type="compositionally biased region" description="Basic and acidic residues" evidence="1">
    <location>
        <begin position="48"/>
        <end position="59"/>
    </location>
</feature>
<evidence type="ECO:0000256" key="1">
    <source>
        <dbReference type="SAM" id="MobiDB-lite"/>
    </source>
</evidence>
<dbReference type="Proteomes" id="UP000324222">
    <property type="component" value="Unassembled WGS sequence"/>
</dbReference>
<name>A0A5B7FE55_PORTR</name>